<organism evidence="4 5">
    <name type="scientific">Malus baccata</name>
    <name type="common">Siberian crab apple</name>
    <name type="synonym">Pyrus baccata</name>
    <dbReference type="NCBI Taxonomy" id="106549"/>
    <lineage>
        <taxon>Eukaryota</taxon>
        <taxon>Viridiplantae</taxon>
        <taxon>Streptophyta</taxon>
        <taxon>Embryophyta</taxon>
        <taxon>Tracheophyta</taxon>
        <taxon>Spermatophyta</taxon>
        <taxon>Magnoliopsida</taxon>
        <taxon>eudicotyledons</taxon>
        <taxon>Gunneridae</taxon>
        <taxon>Pentapetalae</taxon>
        <taxon>rosids</taxon>
        <taxon>fabids</taxon>
        <taxon>Rosales</taxon>
        <taxon>Rosaceae</taxon>
        <taxon>Amygdaloideae</taxon>
        <taxon>Maleae</taxon>
        <taxon>Malus</taxon>
    </lineage>
</organism>
<dbReference type="EMBL" id="VIEB01000236">
    <property type="protein sequence ID" value="TQD99419.1"/>
    <property type="molecule type" value="Genomic_DNA"/>
</dbReference>
<reference evidence="4 5" key="1">
    <citation type="journal article" date="2019" name="G3 (Bethesda)">
        <title>Sequencing of a Wild Apple (Malus baccata) Genome Unravels the Differences Between Cultivated and Wild Apple Species Regarding Disease Resistance and Cold Tolerance.</title>
        <authorList>
            <person name="Chen X."/>
        </authorList>
    </citation>
    <scope>NUCLEOTIDE SEQUENCE [LARGE SCALE GENOMIC DNA]</scope>
    <source>
        <strain evidence="5">cv. Shandingzi</strain>
        <tissue evidence="4">Leaves</tissue>
    </source>
</reference>
<dbReference type="Gene3D" id="3.30.70.330">
    <property type="match status" value="1"/>
</dbReference>
<keyword evidence="5" id="KW-1185">Reference proteome</keyword>
<dbReference type="InterPro" id="IPR000504">
    <property type="entry name" value="RRM_dom"/>
</dbReference>
<name>A0A540MM08_MALBA</name>
<feature type="domain" description="RRM" evidence="3">
    <location>
        <begin position="192"/>
        <end position="288"/>
    </location>
</feature>
<sequence>MAAEITEGFKRLNPFAPEYFPSYFPSYYCPPQPPLNPSYYYSSYSHQTATTVFFNPSVPTAQTLPSHHFAQGPQVPEKQQQKSYGNDRVQNEKTNVPRPIRLVRGRRSTFSYGCLGSSIDGKKQKGKYEKRKEWKPRVRGSYRMSDDKFRTINWKGCNDLRVEYLNNFSMPKKVKTKSYSDVLHVEEHGENTAVMIRNIPNKYTRDMLMAFLDAHCAEENDKPDVGDEISSYDFLYLPIDFNTGFNKGYAFVNFTNSKAVWKFSEGTAGKTWDLFYSSKKREIAYAKIQQNIMNDTMVLVVINYDVIGDQGKKELVSHFETMRFPCASEDVLPVCFDPPRDGSRMSVQISTVGHAVDLNRHDN</sequence>
<dbReference type="InterPro" id="IPR007201">
    <property type="entry name" value="Mei2-like_Rrm_C"/>
</dbReference>
<proteinExistence type="predicted"/>
<comment type="caution">
    <text evidence="4">The sequence shown here is derived from an EMBL/GenBank/DDBJ whole genome shotgun (WGS) entry which is preliminary data.</text>
</comment>
<dbReference type="GO" id="GO:0003723">
    <property type="term" value="F:RNA binding"/>
    <property type="evidence" value="ECO:0007669"/>
    <property type="project" value="UniProtKB-UniRule"/>
</dbReference>
<accession>A0A540MM08</accession>
<dbReference type="InterPro" id="IPR012677">
    <property type="entry name" value="Nucleotide-bd_a/b_plait_sf"/>
</dbReference>
<feature type="region of interest" description="Disordered" evidence="2">
    <location>
        <begin position="64"/>
        <end position="91"/>
    </location>
</feature>
<dbReference type="AlphaFoldDB" id="A0A540MM08"/>
<dbReference type="CDD" id="cd12277">
    <property type="entry name" value="RRM3_MEI2_EAR1_like"/>
    <property type="match status" value="1"/>
</dbReference>
<gene>
    <name evidence="4" type="ORF">C1H46_014989</name>
</gene>
<evidence type="ECO:0000259" key="3">
    <source>
        <dbReference type="PROSITE" id="PS50102"/>
    </source>
</evidence>
<dbReference type="Pfam" id="PF04059">
    <property type="entry name" value="RRM_2"/>
    <property type="match status" value="1"/>
</dbReference>
<dbReference type="STRING" id="106549.A0A540MM08"/>
<dbReference type="Proteomes" id="UP000315295">
    <property type="component" value="Unassembled WGS sequence"/>
</dbReference>
<dbReference type="PROSITE" id="PS50102">
    <property type="entry name" value="RRM"/>
    <property type="match status" value="1"/>
</dbReference>
<keyword evidence="1" id="KW-0694">RNA-binding</keyword>
<evidence type="ECO:0000313" key="5">
    <source>
        <dbReference type="Proteomes" id="UP000315295"/>
    </source>
</evidence>
<evidence type="ECO:0000256" key="2">
    <source>
        <dbReference type="SAM" id="MobiDB-lite"/>
    </source>
</evidence>
<evidence type="ECO:0000313" key="4">
    <source>
        <dbReference type="EMBL" id="TQD99419.1"/>
    </source>
</evidence>
<evidence type="ECO:0000256" key="1">
    <source>
        <dbReference type="PROSITE-ProRule" id="PRU00176"/>
    </source>
</evidence>
<dbReference type="InterPro" id="IPR035979">
    <property type="entry name" value="RBD_domain_sf"/>
</dbReference>
<dbReference type="SUPFAM" id="SSF54928">
    <property type="entry name" value="RNA-binding domain, RBD"/>
    <property type="match status" value="1"/>
</dbReference>
<protein>
    <recommendedName>
        <fullName evidence="3">RRM domain-containing protein</fullName>
    </recommendedName>
</protein>